<keyword evidence="5" id="KW-1185">Reference proteome</keyword>
<dbReference type="NCBIfam" id="NF033745">
    <property type="entry name" value="class_C_sortase"/>
    <property type="match status" value="1"/>
</dbReference>
<feature type="transmembrane region" description="Helical" evidence="3">
    <location>
        <begin position="247"/>
        <end position="266"/>
    </location>
</feature>
<dbReference type="Pfam" id="PF04203">
    <property type="entry name" value="Sortase"/>
    <property type="match status" value="1"/>
</dbReference>
<feature type="transmembrane region" description="Helical" evidence="3">
    <location>
        <begin position="25"/>
        <end position="43"/>
    </location>
</feature>
<dbReference type="PATRIC" id="fig|1423810.4.peg.1942"/>
<evidence type="ECO:0000313" key="4">
    <source>
        <dbReference type="EMBL" id="KRM86578.1"/>
    </source>
</evidence>
<evidence type="ECO:0000256" key="3">
    <source>
        <dbReference type="SAM" id="Phobius"/>
    </source>
</evidence>
<dbReference type="STRING" id="1423810.FD19_GL001894"/>
<evidence type="ECO:0000256" key="1">
    <source>
        <dbReference type="ARBA" id="ARBA00022801"/>
    </source>
</evidence>
<name>A0A0R2C6K0_9LACO</name>
<dbReference type="InterPro" id="IPR005754">
    <property type="entry name" value="Sortase"/>
</dbReference>
<keyword evidence="3" id="KW-0812">Transmembrane</keyword>
<protein>
    <submittedName>
        <fullName evidence="4">Sortase</fullName>
    </submittedName>
</protein>
<evidence type="ECO:0000256" key="2">
    <source>
        <dbReference type="PIRSR" id="PIRSR605754-1"/>
    </source>
</evidence>
<feature type="active site" description="Proton donor/acceptor" evidence="2">
    <location>
        <position position="146"/>
    </location>
</feature>
<gene>
    <name evidence="4" type="ORF">FD19_GL001894</name>
</gene>
<dbReference type="CDD" id="cd05827">
    <property type="entry name" value="Sortase_C"/>
    <property type="match status" value="1"/>
</dbReference>
<organism evidence="4 5">
    <name type="scientific">Lacticaseibacillus thailandensis DSM 22698 = JCM 13996</name>
    <dbReference type="NCBI Taxonomy" id="1423810"/>
    <lineage>
        <taxon>Bacteria</taxon>
        <taxon>Bacillati</taxon>
        <taxon>Bacillota</taxon>
        <taxon>Bacilli</taxon>
        <taxon>Lactobacillales</taxon>
        <taxon>Lactobacillaceae</taxon>
        <taxon>Lacticaseibacillus</taxon>
    </lineage>
</organism>
<proteinExistence type="predicted"/>
<dbReference type="NCBIfam" id="TIGR01076">
    <property type="entry name" value="sortase_fam"/>
    <property type="match status" value="1"/>
</dbReference>
<dbReference type="Gene3D" id="2.40.260.10">
    <property type="entry name" value="Sortase"/>
    <property type="match status" value="1"/>
</dbReference>
<dbReference type="Proteomes" id="UP000051789">
    <property type="component" value="Unassembled WGS sequence"/>
</dbReference>
<sequence>MINGNPQYRGLHTYNGREWRHMRQIWARIILVAGLCVCAYPFVSQLVNDVVVYHQTQRAADKDAAKYAARLQRQDAATPEDSFDAKNLSKDVRAHLLGSITIARIGVRLPLFDNVGAQALHVGAGVVPGTDAPTGGRGTHTAISAHSGVPSKRLFTNLHRLRKGDTFVMTVAGKHYAYQVFRIQTVLPTAVRELAPERGEDLATLITCTPYMVNSHRLLVTGRRVPYTAQVARATKDDAESRYHRSVALLVGIVAAILSVGATLIWRWRRKSVSGVS</sequence>
<keyword evidence="1" id="KW-0378">Hydrolase</keyword>
<accession>A0A0R2C6K0</accession>
<reference evidence="4 5" key="1">
    <citation type="journal article" date="2015" name="Genome Announc.">
        <title>Expanding the biotechnology potential of lactobacilli through comparative genomics of 213 strains and associated genera.</title>
        <authorList>
            <person name="Sun Z."/>
            <person name="Harris H.M."/>
            <person name="McCann A."/>
            <person name="Guo C."/>
            <person name="Argimon S."/>
            <person name="Zhang W."/>
            <person name="Yang X."/>
            <person name="Jeffery I.B."/>
            <person name="Cooney J.C."/>
            <person name="Kagawa T.F."/>
            <person name="Liu W."/>
            <person name="Song Y."/>
            <person name="Salvetti E."/>
            <person name="Wrobel A."/>
            <person name="Rasinkangas P."/>
            <person name="Parkhill J."/>
            <person name="Rea M.C."/>
            <person name="O'Sullivan O."/>
            <person name="Ritari J."/>
            <person name="Douillard F.P."/>
            <person name="Paul Ross R."/>
            <person name="Yang R."/>
            <person name="Briner A.E."/>
            <person name="Felis G.E."/>
            <person name="de Vos W.M."/>
            <person name="Barrangou R."/>
            <person name="Klaenhammer T.R."/>
            <person name="Caufield P.W."/>
            <person name="Cui Y."/>
            <person name="Zhang H."/>
            <person name="O'Toole P.W."/>
        </authorList>
    </citation>
    <scope>NUCLEOTIDE SEQUENCE [LARGE SCALE GENOMIC DNA]</scope>
    <source>
        <strain evidence="4 5">DSM 22698</strain>
    </source>
</reference>
<evidence type="ECO:0000313" key="5">
    <source>
        <dbReference type="Proteomes" id="UP000051789"/>
    </source>
</evidence>
<dbReference type="InterPro" id="IPR023365">
    <property type="entry name" value="Sortase_dom-sf"/>
</dbReference>
<dbReference type="EMBL" id="AYZK01000008">
    <property type="protein sequence ID" value="KRM86578.1"/>
    <property type="molecule type" value="Genomic_DNA"/>
</dbReference>
<keyword evidence="3" id="KW-1133">Transmembrane helix</keyword>
<feature type="active site" description="Acyl-thioester intermediate" evidence="2">
    <location>
        <position position="208"/>
    </location>
</feature>
<dbReference type="SUPFAM" id="SSF63817">
    <property type="entry name" value="Sortase"/>
    <property type="match status" value="1"/>
</dbReference>
<comment type="caution">
    <text evidence="4">The sequence shown here is derived from an EMBL/GenBank/DDBJ whole genome shotgun (WGS) entry which is preliminary data.</text>
</comment>
<dbReference type="InterPro" id="IPR042002">
    <property type="entry name" value="Sortase_C"/>
</dbReference>
<dbReference type="AlphaFoldDB" id="A0A0R2C6K0"/>
<dbReference type="GO" id="GO:0016787">
    <property type="term" value="F:hydrolase activity"/>
    <property type="evidence" value="ECO:0007669"/>
    <property type="project" value="UniProtKB-KW"/>
</dbReference>
<keyword evidence="3" id="KW-0472">Membrane</keyword>